<dbReference type="OrthoDB" id="166038at2"/>
<dbReference type="Proteomes" id="UP000185934">
    <property type="component" value="Chromosome"/>
</dbReference>
<dbReference type="EMBL" id="CP018258">
    <property type="protein sequence ID" value="APV44624.1"/>
    <property type="molecule type" value="Genomic_DNA"/>
</dbReference>
<evidence type="ECO:0000313" key="2">
    <source>
        <dbReference type="Proteomes" id="UP000185934"/>
    </source>
</evidence>
<gene>
    <name evidence="1" type="ORF">Dform_01296</name>
</gene>
<dbReference type="RefSeq" id="WP_076004290.1">
    <property type="nucleotide sequence ID" value="NZ_CP018258.1"/>
</dbReference>
<accession>A0A1P8F822</accession>
<sequence>MIAVRWPKKLIREEKGVTFILALIVLAVGSLIMVPMLSFMASGLAVGTKFENKTEELYAADAGVADAVWQIKNGTERVPVNQFETLGPYYLNNDDSSFRVNNQVVKVSIQLWDQHDRIYKVVSEATNPSGKKTTVQTYVTPSGLPIIFTENAITSPGNVSLGSNATVNGPVMYNGFMDNKGTITGDITKNPIPNWPYTQPNPEAPASWVPPTSGDQVAYFYWQQVKNLSPLYYPDSKITVAPGGTIGPLFRYGDLEIQSDTKYPTYVSTDPTSYTTLNGTIFVNGDFKIAENGQKNPIINLNGNTIYVNGSVSIASAIKLVGAGCIIAKGDIDFYPNTSAAGFIFIMSIEGTTQLKPNGDFMGSVAGAAEVELQPGAELVHPSTFEPPNDVVPPLNVPDFATLGGTPDIRWKTLLWEVTVS</sequence>
<organism evidence="1 2">
    <name type="scientific">Dehalogenimonas formicexedens</name>
    <dbReference type="NCBI Taxonomy" id="1839801"/>
    <lineage>
        <taxon>Bacteria</taxon>
        <taxon>Bacillati</taxon>
        <taxon>Chloroflexota</taxon>
        <taxon>Dehalococcoidia</taxon>
        <taxon>Dehalococcoidales</taxon>
        <taxon>Dehalococcoidaceae</taxon>
        <taxon>Dehalogenimonas</taxon>
    </lineage>
</organism>
<protein>
    <submittedName>
        <fullName evidence="1">Uncharacterized protein</fullName>
    </submittedName>
</protein>
<keyword evidence="2" id="KW-1185">Reference proteome</keyword>
<evidence type="ECO:0000313" key="1">
    <source>
        <dbReference type="EMBL" id="APV44624.1"/>
    </source>
</evidence>
<name>A0A1P8F822_9CHLR</name>
<proteinExistence type="predicted"/>
<dbReference type="KEGG" id="dfo:Dform_01296"/>
<reference evidence="2" key="1">
    <citation type="submission" date="2016-11" db="EMBL/GenBank/DDBJ databases">
        <title>Dehalogenimonas formicexedens sp. nov., a chlorinated alkane respiring bacterium isolated from contaminated groundwater.</title>
        <authorList>
            <person name="Key T.A."/>
            <person name="Bowman K.S."/>
            <person name="Lee I."/>
            <person name="Chun J."/>
            <person name="Albuquerque L."/>
            <person name="da Costa M.S."/>
            <person name="Rainey F.A."/>
            <person name="Moe W.M."/>
        </authorList>
    </citation>
    <scope>NUCLEOTIDE SEQUENCE [LARGE SCALE GENOMIC DNA]</scope>
    <source>
        <strain evidence="2">NSZ-14</strain>
    </source>
</reference>
<dbReference type="AlphaFoldDB" id="A0A1P8F822"/>
<dbReference type="STRING" id="1839801.Dform_01296"/>